<evidence type="ECO:0000256" key="1">
    <source>
        <dbReference type="SAM" id="MobiDB-lite"/>
    </source>
</evidence>
<dbReference type="NCBIfam" id="NF033540">
    <property type="entry name" value="transpos_IS701"/>
    <property type="match status" value="1"/>
</dbReference>
<sequence length="478" mass="52493">MPDWTAESEAAFDAYVDALIGVIGHADRAEPLKDYCLGLLMPMERKSVEPLAAVAAPSRVAAKHQSLLHFVGQAPWSDAALLARVRDWVLPRIEQRGPIRAWIVDDTGFPKKGKHSVGVARQYCGQLGKQDNCQIAVSLSIANDAASLPIAYQLYLPHTWAENPEQRKKAKIPAEITFQTKPQIALAQIKTAKAEGVAPGVVLADAGYGADGGFRAGLSELDLTYVVGVQPTLSVWRPGERPLPPKPWSGRGRPPSRVGRTDDHKPISAKALAEEFDAEAWRTIAWREGTNTELNSRFAAVRLRPASRDYNRSEAHAEEWLLIEWPEGEVEPSKYWLSTLPADATITQLVDAAKLRWRIERDYQELKQELGLGHYEGRGWRGFHHHASLCIAAYGFLISLRETIPPSTPARAQGRQTSGLPDGYRPRGSSDPTRAARPDLDPDHPATPDCGPGQPPATMSVLHKGHGQPASDSQFMTQ</sequence>
<dbReference type="PANTHER" id="PTHR33627">
    <property type="entry name" value="TRANSPOSASE"/>
    <property type="match status" value="1"/>
</dbReference>
<evidence type="ECO:0000313" key="4">
    <source>
        <dbReference type="Proteomes" id="UP000182888"/>
    </source>
</evidence>
<dbReference type="InterPro" id="IPR038721">
    <property type="entry name" value="IS701-like_DDE_dom"/>
</dbReference>
<dbReference type="PANTHER" id="PTHR33627:SF1">
    <property type="entry name" value="TRANSPOSASE"/>
    <property type="match status" value="1"/>
</dbReference>
<organism evidence="3 4">
    <name type="scientific">Mesorhizobium plurifarium</name>
    <dbReference type="NCBI Taxonomy" id="69974"/>
    <lineage>
        <taxon>Bacteria</taxon>
        <taxon>Pseudomonadati</taxon>
        <taxon>Pseudomonadota</taxon>
        <taxon>Alphaproteobacteria</taxon>
        <taxon>Hyphomicrobiales</taxon>
        <taxon>Phyllobacteriaceae</taxon>
        <taxon>Mesorhizobium</taxon>
    </lineage>
</organism>
<reference evidence="4" key="1">
    <citation type="submission" date="2014-08" db="EMBL/GenBank/DDBJ databases">
        <authorList>
            <person name="Edwards T."/>
        </authorList>
    </citation>
    <scope>NUCLEOTIDE SEQUENCE [LARGE SCALE GENOMIC DNA]</scope>
</reference>
<dbReference type="InterPro" id="IPR012337">
    <property type="entry name" value="RNaseH-like_sf"/>
</dbReference>
<evidence type="ECO:0000313" key="3">
    <source>
        <dbReference type="EMBL" id="CDX61673.1"/>
    </source>
</evidence>
<gene>
    <name evidence="3" type="ORF">MPL1032_450001</name>
</gene>
<accession>A0A0K2W5P7</accession>
<evidence type="ECO:0000259" key="2">
    <source>
        <dbReference type="Pfam" id="PF13546"/>
    </source>
</evidence>
<feature type="region of interest" description="Disordered" evidence="1">
    <location>
        <begin position="238"/>
        <end position="264"/>
    </location>
</feature>
<protein>
    <submittedName>
        <fullName evidence="3">Transposase</fullName>
    </submittedName>
</protein>
<feature type="compositionally biased region" description="Basic and acidic residues" evidence="1">
    <location>
        <begin position="434"/>
        <end position="446"/>
    </location>
</feature>
<proteinExistence type="predicted"/>
<feature type="compositionally biased region" description="Low complexity" evidence="1">
    <location>
        <begin position="248"/>
        <end position="258"/>
    </location>
</feature>
<dbReference type="Pfam" id="PF13546">
    <property type="entry name" value="DDE_5"/>
    <property type="match status" value="1"/>
</dbReference>
<feature type="region of interest" description="Disordered" evidence="1">
    <location>
        <begin position="406"/>
        <end position="478"/>
    </location>
</feature>
<feature type="domain" description="Transposase IS701-like DDE" evidence="2">
    <location>
        <begin position="21"/>
        <end position="292"/>
    </location>
</feature>
<dbReference type="AlphaFoldDB" id="A0A0K2W5P7"/>
<dbReference type="InterPro" id="IPR039365">
    <property type="entry name" value="IS701-like"/>
</dbReference>
<dbReference type="SUPFAM" id="SSF53098">
    <property type="entry name" value="Ribonuclease H-like"/>
    <property type="match status" value="1"/>
</dbReference>
<name>A0A0K2W5P7_MESPL</name>
<dbReference type="EMBL" id="CCND01000040">
    <property type="protein sequence ID" value="CDX61673.1"/>
    <property type="molecule type" value="Genomic_DNA"/>
</dbReference>
<dbReference type="Proteomes" id="UP000182888">
    <property type="component" value="Unassembled WGS sequence"/>
</dbReference>